<accession>A0AAU6WNF6</accession>
<proteinExistence type="predicted"/>
<organism evidence="2 3">
    <name type="scientific">Chryseobacterium endophyticum</name>
    <dbReference type="NCBI Taxonomy" id="1854762"/>
    <lineage>
        <taxon>Bacteria</taxon>
        <taxon>Pseudomonadati</taxon>
        <taxon>Bacteroidota</taxon>
        <taxon>Flavobacteriia</taxon>
        <taxon>Flavobacteriales</taxon>
        <taxon>Weeksellaceae</taxon>
        <taxon>Chryseobacterium group</taxon>
        <taxon>Chryseobacterium</taxon>
    </lineage>
</organism>
<evidence type="ECO:0000256" key="1">
    <source>
        <dbReference type="SAM" id="MobiDB-lite"/>
    </source>
</evidence>
<keyword evidence="3" id="KW-1185">Reference proteome</keyword>
<dbReference type="Proteomes" id="UP001463665">
    <property type="component" value="Chromosome"/>
</dbReference>
<protein>
    <recommendedName>
        <fullName evidence="4">Transferrin-binding protein B C-lobe/N-lobe beta barrel domain-containing protein</fullName>
    </recommendedName>
</protein>
<gene>
    <name evidence="2" type="ORF">AAFP95_22630</name>
</gene>
<evidence type="ECO:0000313" key="2">
    <source>
        <dbReference type="EMBL" id="XAO74359.1"/>
    </source>
</evidence>
<sequence>MIEGALMFSPNNNSETFGGYVNQNGKFDFNTKNNFLFSGILLKEKNSSGQWHGNASGSPSSGSFSIKKK</sequence>
<evidence type="ECO:0008006" key="4">
    <source>
        <dbReference type="Google" id="ProtNLM"/>
    </source>
</evidence>
<dbReference type="RefSeq" id="WP_345766518.1">
    <property type="nucleotide sequence ID" value="NZ_CP154834.1"/>
</dbReference>
<feature type="compositionally biased region" description="Low complexity" evidence="1">
    <location>
        <begin position="56"/>
        <end position="69"/>
    </location>
</feature>
<dbReference type="EMBL" id="CP154834">
    <property type="protein sequence ID" value="XAO74359.1"/>
    <property type="molecule type" value="Genomic_DNA"/>
</dbReference>
<name>A0AAU6WNF6_9FLAO</name>
<feature type="region of interest" description="Disordered" evidence="1">
    <location>
        <begin position="47"/>
        <end position="69"/>
    </location>
</feature>
<reference evidence="2 3" key="1">
    <citation type="submission" date="2024-04" db="EMBL/GenBank/DDBJ databases">
        <title>Genome sequencing and assembly of rice foliar adapted Chryseobacterium endophyticum OsEnb-ALM-A6.</title>
        <authorList>
            <person name="Kumar S."/>
            <person name="Javed M."/>
            <person name="Chouhan V."/>
            <person name="Charishma K."/>
            <person name="Patel A."/>
            <person name="Kumar M."/>
            <person name="Sahu K.P."/>
            <person name="Kumar A."/>
        </authorList>
    </citation>
    <scope>NUCLEOTIDE SEQUENCE [LARGE SCALE GENOMIC DNA]</scope>
    <source>
        <strain evidence="2 3">OsEnb-ALM-A6</strain>
    </source>
</reference>
<dbReference type="AlphaFoldDB" id="A0AAU6WNF6"/>
<evidence type="ECO:0000313" key="3">
    <source>
        <dbReference type="Proteomes" id="UP001463665"/>
    </source>
</evidence>